<keyword evidence="5 6" id="KW-0472">Membrane</keyword>
<dbReference type="PANTHER" id="PTHR31566:SF0">
    <property type="entry name" value="CYTOCHROME C BIOGENESIS PROTEIN CCS1, CHLOROPLASTIC"/>
    <property type="match status" value="1"/>
</dbReference>
<dbReference type="InterPro" id="IPR023494">
    <property type="entry name" value="Cyt_c_bgen_Ccs1/CcsB/ResB"/>
</dbReference>
<reference evidence="8 9" key="1">
    <citation type="submission" date="2019-08" db="EMBL/GenBank/DDBJ databases">
        <title>Lentzea from Indian Himalayas.</title>
        <authorList>
            <person name="Mandal S."/>
            <person name="Mallick Gupta A."/>
            <person name="Maiti P.K."/>
            <person name="Sarkar J."/>
            <person name="Mandal S."/>
        </authorList>
    </citation>
    <scope>NUCLEOTIDE SEQUENCE [LARGE SCALE GENOMIC DNA]</scope>
    <source>
        <strain evidence="8 9">PSKA42</strain>
    </source>
</reference>
<protein>
    <submittedName>
        <fullName evidence="8">Cytochrome c biogenesis protein ResB</fullName>
    </submittedName>
</protein>
<dbReference type="PANTHER" id="PTHR31566">
    <property type="entry name" value="CYTOCHROME C BIOGENESIS PROTEIN CCS1, CHLOROPLASTIC"/>
    <property type="match status" value="1"/>
</dbReference>
<keyword evidence="3" id="KW-0201">Cytochrome c-type biogenesis</keyword>
<evidence type="ECO:0000259" key="7">
    <source>
        <dbReference type="Pfam" id="PF05140"/>
    </source>
</evidence>
<keyword evidence="2 6" id="KW-0812">Transmembrane</keyword>
<evidence type="ECO:0000256" key="6">
    <source>
        <dbReference type="SAM" id="Phobius"/>
    </source>
</evidence>
<dbReference type="EMBL" id="VSRL01000416">
    <property type="protein sequence ID" value="NKE63756.1"/>
    <property type="molecule type" value="Genomic_DNA"/>
</dbReference>
<proteinExistence type="predicted"/>
<feature type="domain" description="ResB-like" evidence="7">
    <location>
        <begin position="15"/>
        <end position="96"/>
    </location>
</feature>
<organism evidence="8 9">
    <name type="scientific">Lentzea indica</name>
    <dbReference type="NCBI Taxonomy" id="2604800"/>
    <lineage>
        <taxon>Bacteria</taxon>
        <taxon>Bacillati</taxon>
        <taxon>Actinomycetota</taxon>
        <taxon>Actinomycetes</taxon>
        <taxon>Pseudonocardiales</taxon>
        <taxon>Pseudonocardiaceae</taxon>
        <taxon>Lentzea</taxon>
    </lineage>
</organism>
<keyword evidence="9" id="KW-1185">Reference proteome</keyword>
<comment type="subcellular location">
    <subcellularLocation>
        <location evidence="1">Membrane</location>
        <topology evidence="1">Multi-pass membrane protein</topology>
    </subcellularLocation>
</comment>
<dbReference type="InterPro" id="IPR007816">
    <property type="entry name" value="ResB-like_domain"/>
</dbReference>
<evidence type="ECO:0000313" key="8">
    <source>
        <dbReference type="EMBL" id="NKE63756.1"/>
    </source>
</evidence>
<evidence type="ECO:0000256" key="3">
    <source>
        <dbReference type="ARBA" id="ARBA00022748"/>
    </source>
</evidence>
<evidence type="ECO:0000256" key="5">
    <source>
        <dbReference type="ARBA" id="ARBA00023136"/>
    </source>
</evidence>
<accession>A0ABX1FXG8</accession>
<gene>
    <name evidence="8" type="ORF">FXN61_46425</name>
</gene>
<evidence type="ECO:0000313" key="9">
    <source>
        <dbReference type="Proteomes" id="UP001515943"/>
    </source>
</evidence>
<sequence>MVARKNLALGEEIALDDGTKVRFDSVNDWVSLQVSHDPTQGYVLVFAILIILGLGVSLTVKRRRVWVRATPQDDGRTLVEVGGLARTDQAGYGEEFTRLARAVLNEEKS</sequence>
<evidence type="ECO:0000256" key="2">
    <source>
        <dbReference type="ARBA" id="ARBA00022692"/>
    </source>
</evidence>
<feature type="transmembrane region" description="Helical" evidence="6">
    <location>
        <begin position="41"/>
        <end position="60"/>
    </location>
</feature>
<dbReference type="Pfam" id="PF05140">
    <property type="entry name" value="ResB"/>
    <property type="match status" value="1"/>
</dbReference>
<evidence type="ECO:0000256" key="4">
    <source>
        <dbReference type="ARBA" id="ARBA00022989"/>
    </source>
</evidence>
<dbReference type="Proteomes" id="UP001515943">
    <property type="component" value="Unassembled WGS sequence"/>
</dbReference>
<evidence type="ECO:0000256" key="1">
    <source>
        <dbReference type="ARBA" id="ARBA00004141"/>
    </source>
</evidence>
<comment type="caution">
    <text evidence="8">The sequence shown here is derived from an EMBL/GenBank/DDBJ whole genome shotgun (WGS) entry which is preliminary data.</text>
</comment>
<name>A0ABX1FXG8_9PSEU</name>
<keyword evidence="4 6" id="KW-1133">Transmembrane helix</keyword>